<sequence length="133" mass="15006">MILQPKLPQGFTVGCLHTKIMFHSYVNPTQPKISLIKRIYVMTRFASVAAEVRHEPESAPTSFYLALVWTFTCVQPQVLSPSPSPFECHTTSFPCALQRPLIIMNSLMKHKIFVGTEPLPAFFIMALVTLVQQ</sequence>
<reference evidence="1" key="2">
    <citation type="submission" date="2020-07" db="EMBL/GenBank/DDBJ databases">
        <authorList>
            <person name="Vera ALvarez R."/>
            <person name="Arias-Moreno D.M."/>
            <person name="Jimenez-Jacinto V."/>
            <person name="Jimenez-Bremont J.F."/>
            <person name="Swaminathan K."/>
            <person name="Moose S.P."/>
            <person name="Guerrero-Gonzalez M.L."/>
            <person name="Marino-Ramirez L."/>
            <person name="Landsman D."/>
            <person name="Rodriguez-Kessler M."/>
            <person name="Delgado-Sanchez P."/>
        </authorList>
    </citation>
    <scope>NUCLEOTIDE SEQUENCE</scope>
    <source>
        <tissue evidence="1">Cladode</tissue>
    </source>
</reference>
<accession>A0A7C8Z6Z0</accession>
<name>A0A7C8Z6Z0_OPUST</name>
<dbReference type="AlphaFoldDB" id="A0A7C8Z6Z0"/>
<organism evidence="1">
    <name type="scientific">Opuntia streptacantha</name>
    <name type="common">Prickly pear cactus</name>
    <name type="synonym">Opuntia cardona</name>
    <dbReference type="NCBI Taxonomy" id="393608"/>
    <lineage>
        <taxon>Eukaryota</taxon>
        <taxon>Viridiplantae</taxon>
        <taxon>Streptophyta</taxon>
        <taxon>Embryophyta</taxon>
        <taxon>Tracheophyta</taxon>
        <taxon>Spermatophyta</taxon>
        <taxon>Magnoliopsida</taxon>
        <taxon>eudicotyledons</taxon>
        <taxon>Gunneridae</taxon>
        <taxon>Pentapetalae</taxon>
        <taxon>Caryophyllales</taxon>
        <taxon>Cactineae</taxon>
        <taxon>Cactaceae</taxon>
        <taxon>Opuntioideae</taxon>
        <taxon>Opuntia</taxon>
    </lineage>
</organism>
<reference evidence="1" key="1">
    <citation type="journal article" date="2013" name="J. Plant Res.">
        <title>Effect of fungi and light on seed germination of three Opuntia species from semiarid lands of central Mexico.</title>
        <authorList>
            <person name="Delgado-Sanchez P."/>
            <person name="Jimenez-Bremont J.F."/>
            <person name="Guerrero-Gonzalez Mde L."/>
            <person name="Flores J."/>
        </authorList>
    </citation>
    <scope>NUCLEOTIDE SEQUENCE</scope>
    <source>
        <tissue evidence="1">Cladode</tissue>
    </source>
</reference>
<proteinExistence type="predicted"/>
<evidence type="ECO:0000313" key="1">
    <source>
        <dbReference type="EMBL" id="MBA4635050.1"/>
    </source>
</evidence>
<protein>
    <submittedName>
        <fullName evidence="1">Uncharacterized protein</fullName>
    </submittedName>
</protein>
<dbReference type="EMBL" id="GISG01093278">
    <property type="protein sequence ID" value="MBA4635050.1"/>
    <property type="molecule type" value="Transcribed_RNA"/>
</dbReference>